<evidence type="ECO:0000259" key="3">
    <source>
        <dbReference type="PROSITE" id="PS50015"/>
    </source>
</evidence>
<feature type="chain" id="PRO_5041894113" evidence="2">
    <location>
        <begin position="16"/>
        <end position="110"/>
    </location>
</feature>
<dbReference type="WBParaSite" id="MBELARI_LOCUS21772">
    <property type="protein sequence ID" value="MBELARI_LOCUS21772"/>
    <property type="gene ID" value="MBELARI_LOCUS21772"/>
</dbReference>
<proteinExistence type="predicted"/>
<keyword evidence="1" id="KW-1015">Disulfide bond</keyword>
<evidence type="ECO:0000313" key="6">
    <source>
        <dbReference type="WBParaSite" id="MBELARI_LOCUS2897"/>
    </source>
</evidence>
<dbReference type="AlphaFoldDB" id="A0AAF3J8D1"/>
<sequence length="110" mass="12003">MRAIVALCLISIVASVALMPQQKKTLKQKPNVFGIFCDICVSLVQTVEKDLTDDFPTIEKNVNAECDSVFGTGVLDSACKEVCDYYLEEVVADLKNGENAKDVCTSISFC</sequence>
<keyword evidence="4" id="KW-1185">Reference proteome</keyword>
<evidence type="ECO:0000256" key="2">
    <source>
        <dbReference type="SAM" id="SignalP"/>
    </source>
</evidence>
<dbReference type="Gene3D" id="1.10.225.10">
    <property type="entry name" value="Saposin-like"/>
    <property type="match status" value="1"/>
</dbReference>
<dbReference type="SMART" id="SM00741">
    <property type="entry name" value="SapB"/>
    <property type="match status" value="1"/>
</dbReference>
<dbReference type="InterPro" id="IPR008139">
    <property type="entry name" value="SaposinB_dom"/>
</dbReference>
<accession>A0AAF3J8D1</accession>
<evidence type="ECO:0000256" key="1">
    <source>
        <dbReference type="ARBA" id="ARBA00023157"/>
    </source>
</evidence>
<dbReference type="InterPro" id="IPR011001">
    <property type="entry name" value="Saposin-like"/>
</dbReference>
<dbReference type="Pfam" id="PF03489">
    <property type="entry name" value="SapB_2"/>
    <property type="match status" value="1"/>
</dbReference>
<evidence type="ECO:0000313" key="4">
    <source>
        <dbReference type="Proteomes" id="UP000887575"/>
    </source>
</evidence>
<name>A0AAF3J8D1_9BILA</name>
<feature type="domain" description="Saposin B-type" evidence="3">
    <location>
        <begin position="33"/>
        <end position="110"/>
    </location>
</feature>
<feature type="signal peptide" evidence="2">
    <location>
        <begin position="1"/>
        <end position="15"/>
    </location>
</feature>
<keyword evidence="2" id="KW-0732">Signal</keyword>
<dbReference type="WBParaSite" id="MBELARI_LOCUS2897">
    <property type="protein sequence ID" value="MBELARI_LOCUS2897"/>
    <property type="gene ID" value="MBELARI_LOCUS2897"/>
</dbReference>
<dbReference type="PROSITE" id="PS50015">
    <property type="entry name" value="SAP_B"/>
    <property type="match status" value="1"/>
</dbReference>
<dbReference type="InterPro" id="IPR008138">
    <property type="entry name" value="SapB_2"/>
</dbReference>
<dbReference type="Proteomes" id="UP000887575">
    <property type="component" value="Unassembled WGS sequence"/>
</dbReference>
<reference evidence="5 6" key="1">
    <citation type="submission" date="2024-02" db="UniProtKB">
        <authorList>
            <consortium name="WormBaseParasite"/>
        </authorList>
    </citation>
    <scope>IDENTIFICATION</scope>
</reference>
<dbReference type="SUPFAM" id="SSF47862">
    <property type="entry name" value="Saposin"/>
    <property type="match status" value="1"/>
</dbReference>
<organism evidence="4 6">
    <name type="scientific">Mesorhabditis belari</name>
    <dbReference type="NCBI Taxonomy" id="2138241"/>
    <lineage>
        <taxon>Eukaryota</taxon>
        <taxon>Metazoa</taxon>
        <taxon>Ecdysozoa</taxon>
        <taxon>Nematoda</taxon>
        <taxon>Chromadorea</taxon>
        <taxon>Rhabditida</taxon>
        <taxon>Rhabditina</taxon>
        <taxon>Rhabditomorpha</taxon>
        <taxon>Rhabditoidea</taxon>
        <taxon>Rhabditidae</taxon>
        <taxon>Mesorhabditinae</taxon>
        <taxon>Mesorhabditis</taxon>
    </lineage>
</organism>
<evidence type="ECO:0000313" key="5">
    <source>
        <dbReference type="WBParaSite" id="MBELARI_LOCUS21772"/>
    </source>
</evidence>
<protein>
    <submittedName>
        <fullName evidence="5 6">Saposin B-type domain-containing protein</fullName>
    </submittedName>
</protein>